<dbReference type="SUPFAM" id="SSF52972">
    <property type="entry name" value="ITPase-like"/>
    <property type="match status" value="1"/>
</dbReference>
<name>A0A6J6GXC4_9ZZZZ</name>
<dbReference type="InterPro" id="IPR029001">
    <property type="entry name" value="ITPase-like_fam"/>
</dbReference>
<dbReference type="GO" id="GO:0047429">
    <property type="term" value="F:nucleoside triphosphate diphosphatase activity"/>
    <property type="evidence" value="ECO:0007669"/>
    <property type="project" value="InterPro"/>
</dbReference>
<sequence length="190" mass="20124">MSTEKVLVLASRSPRRTELLTSVGVNHIVQPADIDESPLPNEDPVVYVQRISREKAQVVQSRVQSDVVVLAADTTVDIDGVILGQPVDTDHARAMLLQLSGRTHQVHTGVTVLSGNQEHSQVVSSEVTFLALTPELLDWYLGTGESAGKAGAYAIQGHGAALVEATVGSMSNIIGLPLDETLLLLAAATE</sequence>
<dbReference type="Gene3D" id="3.90.950.10">
    <property type="match status" value="1"/>
</dbReference>
<protein>
    <submittedName>
        <fullName evidence="3">Unannotated protein</fullName>
    </submittedName>
</protein>
<dbReference type="InterPro" id="IPR003697">
    <property type="entry name" value="Maf-like"/>
</dbReference>
<dbReference type="Pfam" id="PF02545">
    <property type="entry name" value="Maf"/>
    <property type="match status" value="1"/>
</dbReference>
<dbReference type="HAMAP" id="MF_00528">
    <property type="entry name" value="Maf"/>
    <property type="match status" value="1"/>
</dbReference>
<evidence type="ECO:0000256" key="2">
    <source>
        <dbReference type="ARBA" id="ARBA00022801"/>
    </source>
</evidence>
<dbReference type="PIRSF" id="PIRSF006305">
    <property type="entry name" value="Maf"/>
    <property type="match status" value="1"/>
</dbReference>
<proteinExistence type="inferred from homology"/>
<evidence type="ECO:0000313" key="3">
    <source>
        <dbReference type="EMBL" id="CAB4603714.1"/>
    </source>
</evidence>
<keyword evidence="2" id="KW-0378">Hydrolase</keyword>
<dbReference type="AlphaFoldDB" id="A0A6J6GXC4"/>
<dbReference type="EMBL" id="CAEZUL010000107">
    <property type="protein sequence ID" value="CAB4603714.1"/>
    <property type="molecule type" value="Genomic_DNA"/>
</dbReference>
<dbReference type="CDD" id="cd00555">
    <property type="entry name" value="Maf"/>
    <property type="match status" value="1"/>
</dbReference>
<dbReference type="PANTHER" id="PTHR43213:SF5">
    <property type="entry name" value="BIFUNCTIONAL DTTP_UTP PYROPHOSPHATASE_METHYLTRANSFERASE PROTEIN-RELATED"/>
    <property type="match status" value="1"/>
</dbReference>
<gene>
    <name evidence="3" type="ORF">UFOPK1808_00951</name>
</gene>
<accession>A0A6J6GXC4</accession>
<dbReference type="PANTHER" id="PTHR43213">
    <property type="entry name" value="BIFUNCTIONAL DTTP/UTP PYROPHOSPHATASE/METHYLTRANSFERASE PROTEIN-RELATED"/>
    <property type="match status" value="1"/>
</dbReference>
<reference evidence="3" key="1">
    <citation type="submission" date="2020-05" db="EMBL/GenBank/DDBJ databases">
        <authorList>
            <person name="Chiriac C."/>
            <person name="Salcher M."/>
            <person name="Ghai R."/>
            <person name="Kavagutti S V."/>
        </authorList>
    </citation>
    <scope>NUCLEOTIDE SEQUENCE</scope>
</reference>
<organism evidence="3">
    <name type="scientific">freshwater metagenome</name>
    <dbReference type="NCBI Taxonomy" id="449393"/>
    <lineage>
        <taxon>unclassified sequences</taxon>
        <taxon>metagenomes</taxon>
        <taxon>ecological metagenomes</taxon>
    </lineage>
</organism>
<dbReference type="NCBIfam" id="TIGR00172">
    <property type="entry name" value="maf"/>
    <property type="match status" value="1"/>
</dbReference>
<comment type="cofactor">
    <cofactor evidence="1">
        <name>a divalent metal cation</name>
        <dbReference type="ChEBI" id="CHEBI:60240"/>
    </cofactor>
</comment>
<evidence type="ECO:0000256" key="1">
    <source>
        <dbReference type="ARBA" id="ARBA00001968"/>
    </source>
</evidence>